<sequence length="104" mass="10499">MPHPTGRTARCRRAPTDLLTALAILTPPLAVTSAVALLVLGHVLQLADVRGALPGSLVTAGWILALVAGLSALLAFAALLNTAIRAPAPPTTRPPGGQDPSCPD</sequence>
<accession>A0A5N8XD80</accession>
<feature type="transmembrane region" description="Helical" evidence="1">
    <location>
        <begin position="21"/>
        <end position="40"/>
    </location>
</feature>
<keyword evidence="3" id="KW-1185">Reference proteome</keyword>
<keyword evidence="1" id="KW-0812">Transmembrane</keyword>
<dbReference type="AlphaFoldDB" id="A0A5N8XD80"/>
<keyword evidence="1" id="KW-0472">Membrane</keyword>
<feature type="transmembrane region" description="Helical" evidence="1">
    <location>
        <begin position="60"/>
        <end position="80"/>
    </location>
</feature>
<dbReference type="EMBL" id="VJZC01000045">
    <property type="protein sequence ID" value="MPY57470.1"/>
    <property type="molecule type" value="Genomic_DNA"/>
</dbReference>
<dbReference type="RefSeq" id="WP_152771066.1">
    <property type="nucleotide sequence ID" value="NZ_VJZC01000045.1"/>
</dbReference>
<name>A0A5N8XD80_9ACTN</name>
<dbReference type="Proteomes" id="UP000400924">
    <property type="component" value="Unassembled WGS sequence"/>
</dbReference>
<comment type="caution">
    <text evidence="2">The sequence shown here is derived from an EMBL/GenBank/DDBJ whole genome shotgun (WGS) entry which is preliminary data.</text>
</comment>
<protein>
    <submittedName>
        <fullName evidence="2">Uncharacterized protein</fullName>
    </submittedName>
</protein>
<gene>
    <name evidence="2" type="ORF">FNH08_09940</name>
</gene>
<evidence type="ECO:0000256" key="1">
    <source>
        <dbReference type="SAM" id="Phobius"/>
    </source>
</evidence>
<proteinExistence type="predicted"/>
<evidence type="ECO:0000313" key="3">
    <source>
        <dbReference type="Proteomes" id="UP000400924"/>
    </source>
</evidence>
<reference evidence="2 3" key="1">
    <citation type="submission" date="2019-07" db="EMBL/GenBank/DDBJ databases">
        <title>New species of Amycolatopsis and Streptomyces.</title>
        <authorList>
            <person name="Duangmal K."/>
            <person name="Teo W.F.A."/>
            <person name="Lipun K."/>
        </authorList>
    </citation>
    <scope>NUCLEOTIDE SEQUENCE [LARGE SCALE GENOMIC DNA]</scope>
    <source>
        <strain evidence="2 3">NBRC 106415</strain>
    </source>
</reference>
<keyword evidence="1" id="KW-1133">Transmembrane helix</keyword>
<evidence type="ECO:0000313" key="2">
    <source>
        <dbReference type="EMBL" id="MPY57470.1"/>
    </source>
</evidence>
<organism evidence="2 3">
    <name type="scientific">Streptomyces spongiae</name>
    <dbReference type="NCBI Taxonomy" id="565072"/>
    <lineage>
        <taxon>Bacteria</taxon>
        <taxon>Bacillati</taxon>
        <taxon>Actinomycetota</taxon>
        <taxon>Actinomycetes</taxon>
        <taxon>Kitasatosporales</taxon>
        <taxon>Streptomycetaceae</taxon>
        <taxon>Streptomyces</taxon>
    </lineage>
</organism>